<reference evidence="3" key="1">
    <citation type="submission" date="2017-02" db="EMBL/GenBank/DDBJ databases">
        <title>Natronthermophilus aegyptiacus gen. nov.,sp. nov., an aerobic, extremely halophilic alkalithermophilic archaeon isolated from the athalassohaline Wadi An Natrun, Egypt.</title>
        <authorList>
            <person name="Zhao B."/>
        </authorList>
    </citation>
    <scope>NUCLEOTIDE SEQUENCE [LARGE SCALE GENOMIC DNA]</scope>
    <source>
        <strain evidence="3">JW/NM-HA 15</strain>
    </source>
</reference>
<dbReference type="Proteomes" id="UP000250088">
    <property type="component" value="Chromosome"/>
</dbReference>
<dbReference type="GeneID" id="32895619"/>
<dbReference type="EMBL" id="CP019893">
    <property type="protein sequence ID" value="ARS91096.1"/>
    <property type="molecule type" value="Genomic_DNA"/>
</dbReference>
<dbReference type="AlphaFoldDB" id="A0A2Z2HUW9"/>
<accession>A0A2Z2HUW9</accession>
<dbReference type="InterPro" id="IPR058419">
    <property type="entry name" value="DUF8106"/>
</dbReference>
<dbReference type="Pfam" id="PF26408">
    <property type="entry name" value="DUF8106"/>
    <property type="match status" value="1"/>
</dbReference>
<name>A0A2Z2HUW9_9EURY</name>
<feature type="domain" description="DUF8106" evidence="1">
    <location>
        <begin position="17"/>
        <end position="59"/>
    </location>
</feature>
<gene>
    <name evidence="2" type="ORF">B1756_16060</name>
</gene>
<evidence type="ECO:0000313" key="3">
    <source>
        <dbReference type="Proteomes" id="UP000250088"/>
    </source>
</evidence>
<keyword evidence="3" id="KW-1185">Reference proteome</keyword>
<dbReference type="RefSeq" id="WP_086889463.1">
    <property type="nucleotide sequence ID" value="NZ_CP019893.1"/>
</dbReference>
<evidence type="ECO:0000313" key="2">
    <source>
        <dbReference type="EMBL" id="ARS91096.1"/>
    </source>
</evidence>
<dbReference type="KEGG" id="naj:B1756_16060"/>
<proteinExistence type="predicted"/>
<dbReference type="OrthoDB" id="209680at2157"/>
<organism evidence="2 3">
    <name type="scientific">Natrarchaeobaculum aegyptiacum</name>
    <dbReference type="NCBI Taxonomy" id="745377"/>
    <lineage>
        <taxon>Archaea</taxon>
        <taxon>Methanobacteriati</taxon>
        <taxon>Methanobacteriota</taxon>
        <taxon>Stenosarchaea group</taxon>
        <taxon>Halobacteria</taxon>
        <taxon>Halobacteriales</taxon>
        <taxon>Natrialbaceae</taxon>
        <taxon>Natrarchaeobaculum</taxon>
    </lineage>
</organism>
<sequence length="107" mass="11534">MTGTVPSNPATRAGTRRKSTLFCPACDHQSPVDGDWVIDAGVDTERYVCPDCGYTLTERPRPRSARPLSRLAQSSVDVWRTSLEAGVAGYVATWGYPMVAMAGAVRS</sequence>
<protein>
    <recommendedName>
        <fullName evidence="1">DUF8106 domain-containing protein</fullName>
    </recommendedName>
</protein>
<evidence type="ECO:0000259" key="1">
    <source>
        <dbReference type="Pfam" id="PF26408"/>
    </source>
</evidence>